<dbReference type="GO" id="GO:0007165">
    <property type="term" value="P:signal transduction"/>
    <property type="evidence" value="ECO:0007669"/>
    <property type="project" value="InterPro"/>
</dbReference>
<evidence type="ECO:0000313" key="5">
    <source>
        <dbReference type="EMBL" id="CAF3848384.1"/>
    </source>
</evidence>
<reference evidence="3" key="1">
    <citation type="submission" date="2021-02" db="EMBL/GenBank/DDBJ databases">
        <authorList>
            <person name="Nowell W R."/>
        </authorList>
    </citation>
    <scope>NUCLEOTIDE SEQUENCE</scope>
</reference>
<evidence type="ECO:0000313" key="7">
    <source>
        <dbReference type="Proteomes" id="UP000663855"/>
    </source>
</evidence>
<dbReference type="InterPro" id="IPR000157">
    <property type="entry name" value="TIR_dom"/>
</dbReference>
<dbReference type="SUPFAM" id="SSF52200">
    <property type="entry name" value="Toll/Interleukin receptor TIR domain"/>
    <property type="match status" value="2"/>
</dbReference>
<feature type="domain" description="Death" evidence="2">
    <location>
        <begin position="920"/>
        <end position="985"/>
    </location>
</feature>
<dbReference type="Gene3D" id="3.40.50.10140">
    <property type="entry name" value="Toll/interleukin-1 receptor homology (TIR) domain"/>
    <property type="match status" value="2"/>
</dbReference>
<dbReference type="Pfam" id="PF13676">
    <property type="entry name" value="TIR_2"/>
    <property type="match status" value="2"/>
</dbReference>
<gene>
    <name evidence="5" type="ORF">BYL167_LOCUS5715</name>
    <name evidence="3" type="ORF">CJN711_LOCUS8289</name>
    <name evidence="4" type="ORF">MBJ925_LOCUS36085</name>
    <name evidence="6" type="ORF">SMN809_LOCUS9555</name>
</gene>
<evidence type="ECO:0000256" key="1">
    <source>
        <dbReference type="SAM" id="MobiDB-lite"/>
    </source>
</evidence>
<evidence type="ECO:0000313" key="4">
    <source>
        <dbReference type="EMBL" id="CAF2215064.1"/>
    </source>
</evidence>
<dbReference type="InterPro" id="IPR035897">
    <property type="entry name" value="Toll_tir_struct_dom_sf"/>
</dbReference>
<dbReference type="Proteomes" id="UP000676336">
    <property type="component" value="Unassembled WGS sequence"/>
</dbReference>
<dbReference type="EMBL" id="CAJOBH010001327">
    <property type="protein sequence ID" value="CAF3848384.1"/>
    <property type="molecule type" value="Genomic_DNA"/>
</dbReference>
<accession>A0A814QV42</accession>
<dbReference type="EMBL" id="CAJOBI010003112">
    <property type="protein sequence ID" value="CAF3956625.1"/>
    <property type="molecule type" value="Genomic_DNA"/>
</dbReference>
<dbReference type="Proteomes" id="UP000681967">
    <property type="component" value="Unassembled WGS sequence"/>
</dbReference>
<dbReference type="Pfam" id="PF00531">
    <property type="entry name" value="Death"/>
    <property type="match status" value="1"/>
</dbReference>
<organism evidence="3 7">
    <name type="scientific">Rotaria magnacalcarata</name>
    <dbReference type="NCBI Taxonomy" id="392030"/>
    <lineage>
        <taxon>Eukaryota</taxon>
        <taxon>Metazoa</taxon>
        <taxon>Spiralia</taxon>
        <taxon>Gnathifera</taxon>
        <taxon>Rotifera</taxon>
        <taxon>Eurotatoria</taxon>
        <taxon>Bdelloidea</taxon>
        <taxon>Philodinida</taxon>
        <taxon>Philodinidae</taxon>
        <taxon>Rotaria</taxon>
    </lineage>
</organism>
<dbReference type="PANTHER" id="PTHR47508">
    <property type="entry name" value="SAM DOMAIN-CONTAINING PROTEIN-RELATED"/>
    <property type="match status" value="1"/>
</dbReference>
<comment type="caution">
    <text evidence="3">The sequence shown here is derived from an EMBL/GenBank/DDBJ whole genome shotgun (WGS) entry which is preliminary data.</text>
</comment>
<dbReference type="InterPro" id="IPR000488">
    <property type="entry name" value="Death_dom"/>
</dbReference>
<dbReference type="EMBL" id="CAJNRE010019885">
    <property type="protein sequence ID" value="CAF2215064.1"/>
    <property type="molecule type" value="Genomic_DNA"/>
</dbReference>
<dbReference type="InterPro" id="IPR011029">
    <property type="entry name" value="DEATH-like_dom_sf"/>
</dbReference>
<protein>
    <recommendedName>
        <fullName evidence="2">Death domain-containing protein</fullName>
    </recommendedName>
</protein>
<dbReference type="PROSITE" id="PS50017">
    <property type="entry name" value="DEATH_DOMAIN"/>
    <property type="match status" value="1"/>
</dbReference>
<dbReference type="PANTHER" id="PTHR47508:SF1">
    <property type="entry name" value="NON-SPECIFIC SERINE_THREONINE PROTEIN KINASE"/>
    <property type="match status" value="1"/>
</dbReference>
<dbReference type="Proteomes" id="UP000663824">
    <property type="component" value="Unassembled WGS sequence"/>
</dbReference>
<name>A0A814QV42_9BILA</name>
<evidence type="ECO:0000259" key="2">
    <source>
        <dbReference type="PROSITE" id="PS50017"/>
    </source>
</evidence>
<feature type="region of interest" description="Disordered" evidence="1">
    <location>
        <begin position="1349"/>
        <end position="1384"/>
    </location>
</feature>
<sequence>MDGYIQQLTHDNLLFEDQWSKTLNQQIQFINDLKKCNDDSLTLKLNSLSVIIDYVLNEQSAKVEPISNKYEFVEMIIKQCCGDPRPSLEFIVHNLLRILQTNKIFDRWHLACIKSHYYEFRLGAWLLMKPSIDLIESIFRSLQRHSFLNDEVDQQIQVQWEEFLSEKIFSKFSDNSNRLNEEEAMFAIRSSFQQLFRHAARMSHRSCVWSKVLSILSQTLPTLFDHYDDLNDSHVDLLECVMLPISPDYIDLLSQSYKRNFELFKINLSQLLIVIEKLLLMDHIEEAEKFFLQNILDRIDAEVDIDALVRMFIRVCPLINIHCRNQLCKGILRFLTDRLRESNCSIELATLFFEFALILLDLHTNEAPESAWNILDKSEFYQWQELAPRFTDLVRLCVSYDIIDQKHCSNELDKLETILKLASDKAKVYPTILKATHAEALQAILRWSESMQNDMEKVPWSSHVYKMGLPALDLIDNQRVTTDTCTQLIIVLQQKVIVNEKYSNQQSTLPFIERFFTCLTQHLSIFIESCKMLPHEVHKQLAALCLSAIIRPLKYENGQISFDYNIVLTLWHSICQSLTNKSDAGLYEKFLKRIHLLATEKNDPSLFGLWDLFWNSIGTKIISIAVNYVDEFLINIIDHKQFSQVSLLPMLYLKQSQPFHDRFDNLIKAFFNTDTSCILSLVQLLWIITRTHPELITSAQVDRLFASTKYHTGTTNELTLIFEVLAVITNTRPHLFHNYHDLLVHFVNEQKNASNFDCLQGYFVASTIVGGEKTAYDSLTVLIDCLKSDTQITNDTRPQIVYICQLIGILDKQALRYKRKEFLAFKSYGECRILLDFIDDRNVYRNKESSITQIREQVARIEKHLFKAKYDVQYIMKVFKSEELNVTNLDTFFYEKTVNFLSTNWGHDVIKLLNIRADNDWNLLGQHFGYSTSELKHLALEVNPSMILLNEWFMTHNGEEAIYGLVKILDEIGRQDVTKVIREAISASNEDTSDHLNLEIKRFPPIFLSYYHSRNQNIVPILKHRLEKAGYACWMKNDQTNTLQTFIKRDSAVRGAKVHICCLNSSYIHSDECLHEIQLMVNTGKPLIIWHMENQMWSSESAFEQIVGRYSYSSLYINESNSANDFPAGKFVELLGRIRYYVAPNPDMISEQYYNWFVPQIDNLIFLQPISNGGKNYKTMLKNNIPLVINETQIVISYEWDRQADIVALYKRLTQFGYRCWLDIFQMNGADSLLKKINAGIRNAKCVLACVTQKYTKSIYCRREMSLAETLSKPIVPLLLEETNRWPPIGPMSLIFAETTYFDFCSSRNSVDIVDNDIWSGEQFEKLLCHLTEIVPEAEVKMSRRHTLVTSCPTTPNRPVDDEKKTTRLQSAPTVPKSRACSIM</sequence>
<dbReference type="Gene3D" id="1.10.533.10">
    <property type="entry name" value="Death Domain, Fas"/>
    <property type="match status" value="1"/>
</dbReference>
<evidence type="ECO:0000313" key="3">
    <source>
        <dbReference type="EMBL" id="CAF1125506.1"/>
    </source>
</evidence>
<proteinExistence type="predicted"/>
<dbReference type="EMBL" id="CAJNOV010003025">
    <property type="protein sequence ID" value="CAF1125506.1"/>
    <property type="molecule type" value="Genomic_DNA"/>
</dbReference>
<dbReference type="SUPFAM" id="SSF47986">
    <property type="entry name" value="DEATH domain"/>
    <property type="match status" value="1"/>
</dbReference>
<dbReference type="Proteomes" id="UP000663855">
    <property type="component" value="Unassembled WGS sequence"/>
</dbReference>
<evidence type="ECO:0000313" key="6">
    <source>
        <dbReference type="EMBL" id="CAF3956625.1"/>
    </source>
</evidence>